<gene>
    <name evidence="3" type="primary">WOR2</name>
    <name evidence="3" type="ORF">LAWI1_G006607</name>
</gene>
<dbReference type="InterPro" id="IPR053175">
    <property type="entry name" value="DHMBA_Reg_Transcription_Factor"/>
</dbReference>
<protein>
    <submittedName>
        <fullName evidence="3">White-opaque regulator</fullName>
    </submittedName>
</protein>
<dbReference type="PROSITE" id="PS00463">
    <property type="entry name" value="ZN2_CY6_FUNGAL_1"/>
    <property type="match status" value="1"/>
</dbReference>
<dbReference type="GO" id="GO:0000981">
    <property type="term" value="F:DNA-binding transcription factor activity, RNA polymerase II-specific"/>
    <property type="evidence" value="ECO:0007669"/>
    <property type="project" value="InterPro"/>
</dbReference>
<feature type="non-terminal residue" evidence="3">
    <location>
        <position position="1"/>
    </location>
</feature>
<dbReference type="SMART" id="SM00066">
    <property type="entry name" value="GAL4"/>
    <property type="match status" value="1"/>
</dbReference>
<dbReference type="PROSITE" id="PS50048">
    <property type="entry name" value="ZN2_CY6_FUNGAL_2"/>
    <property type="match status" value="1"/>
</dbReference>
<proteinExistence type="predicted"/>
<dbReference type="EMBL" id="QGML01002451">
    <property type="protein sequence ID" value="TVY87435.1"/>
    <property type="molecule type" value="Genomic_DNA"/>
</dbReference>
<evidence type="ECO:0000259" key="2">
    <source>
        <dbReference type="PROSITE" id="PS50048"/>
    </source>
</evidence>
<dbReference type="Pfam" id="PF11951">
    <property type="entry name" value="Fungal_trans_2"/>
    <property type="match status" value="1"/>
</dbReference>
<keyword evidence="1" id="KW-0539">Nucleus</keyword>
<evidence type="ECO:0000313" key="3">
    <source>
        <dbReference type="EMBL" id="TVY87435.1"/>
    </source>
</evidence>
<dbReference type="AlphaFoldDB" id="A0A559M3A5"/>
<dbReference type="InterPro" id="IPR021858">
    <property type="entry name" value="Fun_TF"/>
</dbReference>
<accession>A0A559M3A5</accession>
<dbReference type="PANTHER" id="PTHR38791">
    <property type="entry name" value="ZN(II)2CYS6 TRANSCRIPTION FACTOR (EUROFUNG)-RELATED-RELATED"/>
    <property type="match status" value="1"/>
</dbReference>
<name>A0A559M3A5_9HELO</name>
<evidence type="ECO:0000256" key="1">
    <source>
        <dbReference type="ARBA" id="ARBA00023242"/>
    </source>
</evidence>
<dbReference type="InterPro" id="IPR036864">
    <property type="entry name" value="Zn2-C6_fun-type_DNA-bd_sf"/>
</dbReference>
<dbReference type="Pfam" id="PF00172">
    <property type="entry name" value="Zn_clus"/>
    <property type="match status" value="1"/>
</dbReference>
<dbReference type="InterPro" id="IPR001138">
    <property type="entry name" value="Zn2Cys6_DnaBD"/>
</dbReference>
<evidence type="ECO:0000313" key="4">
    <source>
        <dbReference type="Proteomes" id="UP000315522"/>
    </source>
</evidence>
<dbReference type="CDD" id="cd00067">
    <property type="entry name" value="GAL4"/>
    <property type="match status" value="1"/>
</dbReference>
<comment type="caution">
    <text evidence="3">The sequence shown here is derived from an EMBL/GenBank/DDBJ whole genome shotgun (WGS) entry which is preliminary data.</text>
</comment>
<dbReference type="PANTHER" id="PTHR38791:SF13">
    <property type="entry name" value="ZN(2)-C6 FUNGAL-TYPE DOMAIN-CONTAINING PROTEIN"/>
    <property type="match status" value="1"/>
</dbReference>
<organism evidence="3 4">
    <name type="scientific">Lachnellula willkommii</name>
    <dbReference type="NCBI Taxonomy" id="215461"/>
    <lineage>
        <taxon>Eukaryota</taxon>
        <taxon>Fungi</taxon>
        <taxon>Dikarya</taxon>
        <taxon>Ascomycota</taxon>
        <taxon>Pezizomycotina</taxon>
        <taxon>Leotiomycetes</taxon>
        <taxon>Helotiales</taxon>
        <taxon>Lachnaceae</taxon>
        <taxon>Lachnellula</taxon>
    </lineage>
</organism>
<keyword evidence="4" id="KW-1185">Reference proteome</keyword>
<feature type="domain" description="Zn(2)-C6 fungal-type" evidence="2">
    <location>
        <begin position="16"/>
        <end position="44"/>
    </location>
</feature>
<dbReference type="Gene3D" id="4.10.240.10">
    <property type="entry name" value="Zn(2)-C6 fungal-type DNA-binding domain"/>
    <property type="match status" value="1"/>
</dbReference>
<dbReference type="GO" id="GO:0008270">
    <property type="term" value="F:zinc ion binding"/>
    <property type="evidence" value="ECO:0007669"/>
    <property type="project" value="InterPro"/>
</dbReference>
<dbReference type="SUPFAM" id="SSF57701">
    <property type="entry name" value="Zn2/Cys6 DNA-binding domain"/>
    <property type="match status" value="1"/>
</dbReference>
<sequence length="593" mass="66291">FWGLTLLFGLGKPSKGCYLCRARRIKCDEGKPGCMRCQKVKRVCPGYRDVFDLNLRDETKSTKQKLNNRMINSRTFDSREIGDGSRLAGRADIVAHSPSFDIISPTSDTSWTSHDSTEHRHGGVICTQISTPIDQQATCFFLANFVLLPAQHTMRGYFDFILPLLKGKPDPSLSMAFTAVATASLGTRPNSKALLPQADLFYVKALTKITATLRDARTASSDSTLAAVLLLSFFEQVTATRVSHQAWNSHVDGAVALLKARGPENFQTRRRRDIWHVVRALATIQYIANAKAVVPSVDWWLTVSASDKIIAKFARLNLLVADLRAENTAVTSQIARTAANYENVLKLQRKAEVVEKEYVQWFKSLPPSWRPKFETWLGDRGIGYNYATSETHPGRIDSYSEMWIAYHQNIARSSRILLHVTILRCVAWLGDMNDYTLTPEYAKAQQVCGALIEDIVASCPYFFGWSKDRNEAMVDQSFFACGESGNTDAHAGPKALWGIFIMWPIYVAASADFVLPSQRLYLRGRLQYISESMGIHQASVLLKAPLDQPSIYIYGQRQRAQAFAALSKATQLQPVVQNKSPEIIARSACTLQL</sequence>
<reference evidence="3 4" key="1">
    <citation type="submission" date="2018-05" db="EMBL/GenBank/DDBJ databases">
        <title>Genome sequencing and assembly of the regulated plant pathogen Lachnellula willkommii and related sister species for the development of diagnostic species identification markers.</title>
        <authorList>
            <person name="Giroux E."/>
            <person name="Bilodeau G."/>
        </authorList>
    </citation>
    <scope>NUCLEOTIDE SEQUENCE [LARGE SCALE GENOMIC DNA]</scope>
    <source>
        <strain evidence="3 4">CBS 172.35</strain>
    </source>
</reference>
<dbReference type="Proteomes" id="UP000315522">
    <property type="component" value="Unassembled WGS sequence"/>
</dbReference>